<dbReference type="Proteomes" id="UP001156870">
    <property type="component" value="Unassembled WGS sequence"/>
</dbReference>
<evidence type="ECO:0000313" key="3">
    <source>
        <dbReference type="Proteomes" id="UP001156870"/>
    </source>
</evidence>
<dbReference type="Pfam" id="PF07027">
    <property type="entry name" value="DUF1318"/>
    <property type="match status" value="1"/>
</dbReference>
<keyword evidence="1" id="KW-1133">Transmembrane helix</keyword>
<gene>
    <name evidence="2" type="ORF">GCM10007877_25510</name>
</gene>
<dbReference type="InterPro" id="IPR008309">
    <property type="entry name" value="YdbL"/>
</dbReference>
<dbReference type="AlphaFoldDB" id="A0AA37TCL5"/>
<evidence type="ECO:0000256" key="1">
    <source>
        <dbReference type="SAM" id="Phobius"/>
    </source>
</evidence>
<dbReference type="EMBL" id="BSPD01000062">
    <property type="protein sequence ID" value="GLS26832.1"/>
    <property type="molecule type" value="Genomic_DNA"/>
</dbReference>
<accession>A0AA37TCL5</accession>
<feature type="transmembrane region" description="Helical" evidence="1">
    <location>
        <begin position="20"/>
        <end position="45"/>
    </location>
</feature>
<comment type="caution">
    <text evidence="2">The sequence shown here is derived from an EMBL/GenBank/DDBJ whole genome shotgun (WGS) entry which is preliminary data.</text>
</comment>
<keyword evidence="1" id="KW-0472">Membrane</keyword>
<keyword evidence="3" id="KW-1185">Reference proteome</keyword>
<dbReference type="RefSeq" id="WP_232593628.1">
    <property type="nucleotide sequence ID" value="NZ_BSPD01000062.1"/>
</dbReference>
<reference evidence="2 3" key="1">
    <citation type="journal article" date="2014" name="Int. J. Syst. Evol. Microbiol.">
        <title>Complete genome sequence of Corynebacterium casei LMG S-19264T (=DSM 44701T), isolated from a smear-ripened cheese.</title>
        <authorList>
            <consortium name="US DOE Joint Genome Institute (JGI-PGF)"/>
            <person name="Walter F."/>
            <person name="Albersmeier A."/>
            <person name="Kalinowski J."/>
            <person name="Ruckert C."/>
        </authorList>
    </citation>
    <scope>NUCLEOTIDE SEQUENCE [LARGE SCALE GENOMIC DNA]</scope>
    <source>
        <strain evidence="2 3">NBRC 110095</strain>
    </source>
</reference>
<proteinExistence type="predicted"/>
<keyword evidence="1" id="KW-0812">Transmembrane</keyword>
<sequence length="131" mass="14393">MNNSVNTLKTPHLFFFTQRFAFMAPLRIVLFTLLTAFITVPSYALDLNSAKSQGLVGETESGYLAAVKGSPAKDVKALISSINQQRKDKYKAIAIKNNISLQAVENRAGEVAIKKTAAGQYIKKSGKWLKK</sequence>
<organism evidence="2 3">
    <name type="scientific">Marinibactrum halimedae</name>
    <dbReference type="NCBI Taxonomy" id="1444977"/>
    <lineage>
        <taxon>Bacteria</taxon>
        <taxon>Pseudomonadati</taxon>
        <taxon>Pseudomonadota</taxon>
        <taxon>Gammaproteobacteria</taxon>
        <taxon>Cellvibrionales</taxon>
        <taxon>Cellvibrionaceae</taxon>
        <taxon>Marinibactrum</taxon>
    </lineage>
</organism>
<protein>
    <recommendedName>
        <fullName evidence="4">DUF1318 domain-containing protein</fullName>
    </recommendedName>
</protein>
<evidence type="ECO:0008006" key="4">
    <source>
        <dbReference type="Google" id="ProtNLM"/>
    </source>
</evidence>
<name>A0AA37TCL5_9GAMM</name>
<evidence type="ECO:0000313" key="2">
    <source>
        <dbReference type="EMBL" id="GLS26832.1"/>
    </source>
</evidence>